<dbReference type="InterPro" id="IPR003598">
    <property type="entry name" value="Ig_sub2"/>
</dbReference>
<dbReference type="PANTHER" id="PTHR45889">
    <property type="entry name" value="IG-LIKE DOMAIN-CONTAINING PROTEIN"/>
    <property type="match status" value="1"/>
</dbReference>
<feature type="domain" description="Ig-like" evidence="1">
    <location>
        <begin position="336"/>
        <end position="429"/>
    </location>
</feature>
<dbReference type="CDD" id="cd00096">
    <property type="entry name" value="Ig"/>
    <property type="match status" value="4"/>
</dbReference>
<dbReference type="SMART" id="SM00408">
    <property type="entry name" value="IGc2"/>
    <property type="match status" value="4"/>
</dbReference>
<dbReference type="PANTHER" id="PTHR45889:SF8">
    <property type="entry name" value="IG-LIKE DOMAIN-CONTAINING PROTEIN"/>
    <property type="match status" value="1"/>
</dbReference>
<name>A0A553NUS7_TIGCA</name>
<dbReference type="InterPro" id="IPR036179">
    <property type="entry name" value="Ig-like_dom_sf"/>
</dbReference>
<dbReference type="AlphaFoldDB" id="A0A553NUS7"/>
<proteinExistence type="predicted"/>
<dbReference type="STRING" id="6832.A0A553NUS7"/>
<evidence type="ECO:0000259" key="1">
    <source>
        <dbReference type="PROSITE" id="PS50835"/>
    </source>
</evidence>
<accession>A0A553NUS7</accession>
<reference evidence="2 3" key="1">
    <citation type="journal article" date="2018" name="Nat. Ecol. Evol.">
        <title>Genomic signatures of mitonuclear coevolution across populations of Tigriopus californicus.</title>
        <authorList>
            <person name="Barreto F.S."/>
            <person name="Watson E.T."/>
            <person name="Lima T.G."/>
            <person name="Willett C.S."/>
            <person name="Edmands S."/>
            <person name="Li W."/>
            <person name="Burton R.S."/>
        </authorList>
    </citation>
    <scope>NUCLEOTIDE SEQUENCE [LARGE SCALE GENOMIC DNA]</scope>
    <source>
        <strain evidence="2 3">San Diego</strain>
    </source>
</reference>
<dbReference type="Gene3D" id="2.60.40.10">
    <property type="entry name" value="Immunoglobulins"/>
    <property type="match status" value="5"/>
</dbReference>
<dbReference type="EMBL" id="VCGU01000010">
    <property type="protein sequence ID" value="TRY69187.1"/>
    <property type="molecule type" value="Genomic_DNA"/>
</dbReference>
<sequence length="703" mass="79672">MFNDFNVREERALSVIASFFGSGHSSSEGSCFNGYQSHHQSSPSIEMLLCVRRQFDNIEKYVDIVVPNGQYVIFECPKPANNVSEIVGTEWWKIGDSKPLVQFDDMNSRSGPSVQRSYAERMQRLDPIHGFAAGSIILRNVFSLDSGSYFCKLKDRQGQDLFQEVHKILKNSVEVNWFKGTCPIVTDERHSISQSELLIRPVRASDSGQYICQVKGFQPEFRLNHIFKIQVLVPDEFDEVSNDQEIQEGDFLDLICRPKELIGANGVSVLPTVSWWKDGQPLLAKSFGRISKSLLGHKLSIRDVNHLDGGHYQCEASTGFEDTISHSFRVLVFHSPRVSPRQPVAQFLVKEQPGRLTCLIDANPPTFKVRWYKNGRNVVQLEGNQMFFQTQDNRSDTLHWDHVTEDDQGFYRCEVESSDGMTAHSSEVFQVILVEPSYFVQKPDIIYEVDLASESSLKVPCRAMGIPRPKLSLETSRLDAVKHYILDESWIVFSNLTRFHSGLYSCIADNGVMKLNSDFLIRMRDSPPPPPVVLSANFETNRQMLSIEWKSAIPMMASCLGPSTDGPHFKIMHFPPKPESEATLNSETLIKNVTSITEARFRANVEFRGMDIGHSVGIMERNAFGWSAQSQIMKVDIRQSPTIPSPTLRTTLKPLPTRKEARPRQSFGLADLQGLLQSIEVQKFIAFLAQEIVDMEYDDDLRS</sequence>
<dbReference type="PROSITE" id="PS50835">
    <property type="entry name" value="IG_LIKE"/>
    <property type="match status" value="3"/>
</dbReference>
<feature type="domain" description="Ig-like" evidence="1">
    <location>
        <begin position="234"/>
        <end position="325"/>
    </location>
</feature>
<keyword evidence="3" id="KW-1185">Reference proteome</keyword>
<gene>
    <name evidence="2" type="ORF">TCAL_12070</name>
</gene>
<dbReference type="InterPro" id="IPR007110">
    <property type="entry name" value="Ig-like_dom"/>
</dbReference>
<dbReference type="SMART" id="SM00409">
    <property type="entry name" value="IG"/>
    <property type="match status" value="4"/>
</dbReference>
<feature type="domain" description="Ig-like" evidence="1">
    <location>
        <begin position="112"/>
        <end position="224"/>
    </location>
</feature>
<dbReference type="Pfam" id="PF07679">
    <property type="entry name" value="I-set"/>
    <property type="match status" value="2"/>
</dbReference>
<evidence type="ECO:0000313" key="2">
    <source>
        <dbReference type="EMBL" id="TRY69187.1"/>
    </source>
</evidence>
<dbReference type="Proteomes" id="UP000318571">
    <property type="component" value="Chromosome 1"/>
</dbReference>
<protein>
    <recommendedName>
        <fullName evidence="1">Ig-like domain-containing protein</fullName>
    </recommendedName>
</protein>
<dbReference type="InterPro" id="IPR013098">
    <property type="entry name" value="Ig_I-set"/>
</dbReference>
<dbReference type="InterPro" id="IPR003599">
    <property type="entry name" value="Ig_sub"/>
</dbReference>
<organism evidence="2 3">
    <name type="scientific">Tigriopus californicus</name>
    <name type="common">Marine copepod</name>
    <dbReference type="NCBI Taxonomy" id="6832"/>
    <lineage>
        <taxon>Eukaryota</taxon>
        <taxon>Metazoa</taxon>
        <taxon>Ecdysozoa</taxon>
        <taxon>Arthropoda</taxon>
        <taxon>Crustacea</taxon>
        <taxon>Multicrustacea</taxon>
        <taxon>Hexanauplia</taxon>
        <taxon>Copepoda</taxon>
        <taxon>Harpacticoida</taxon>
        <taxon>Harpacticidae</taxon>
        <taxon>Tigriopus</taxon>
    </lineage>
</organism>
<dbReference type="SUPFAM" id="SSF48726">
    <property type="entry name" value="Immunoglobulin"/>
    <property type="match status" value="4"/>
</dbReference>
<dbReference type="InterPro" id="IPR013783">
    <property type="entry name" value="Ig-like_fold"/>
</dbReference>
<comment type="caution">
    <text evidence="2">The sequence shown here is derived from an EMBL/GenBank/DDBJ whole genome shotgun (WGS) entry which is preliminary data.</text>
</comment>
<evidence type="ECO:0000313" key="3">
    <source>
        <dbReference type="Proteomes" id="UP000318571"/>
    </source>
</evidence>
<dbReference type="Pfam" id="PF13927">
    <property type="entry name" value="Ig_3"/>
    <property type="match status" value="1"/>
</dbReference>